<dbReference type="Proteomes" id="UP000027931">
    <property type="component" value="Unassembled WGS sequence"/>
</dbReference>
<comment type="caution">
    <text evidence="2">The sequence shown here is derived from an EMBL/GenBank/DDBJ whole genome shotgun (WGS) entry which is preliminary data.</text>
</comment>
<proteinExistence type="predicted"/>
<dbReference type="eggNOG" id="ENOG502ZSA0">
    <property type="taxonomic scope" value="Bacteria"/>
</dbReference>
<reference evidence="2 3" key="1">
    <citation type="journal article" date="2013" name="Int. J. Syst. Evol. Microbiol.">
        <title>Tumebacillus flagellatus sp. nov., an alpha-amylase/pullulanase-producing bacterium isolated from cassava wastewater.</title>
        <authorList>
            <person name="Wang Q."/>
            <person name="Xie N."/>
            <person name="Qin Y."/>
            <person name="Shen N."/>
            <person name="Zhu J."/>
            <person name="Mi H."/>
            <person name="Huang R."/>
        </authorList>
    </citation>
    <scope>NUCLEOTIDE SEQUENCE [LARGE SCALE GENOMIC DNA]</scope>
    <source>
        <strain evidence="2 3">GST4</strain>
    </source>
</reference>
<keyword evidence="1" id="KW-0732">Signal</keyword>
<feature type="signal peptide" evidence="1">
    <location>
        <begin position="1"/>
        <end position="25"/>
    </location>
</feature>
<dbReference type="RefSeq" id="WP_038083623.1">
    <property type="nucleotide sequence ID" value="NZ_JMIR01000001.1"/>
</dbReference>
<dbReference type="AlphaFoldDB" id="A0A074MHX1"/>
<sequence>MEKKWFAASLALLLTATVSTGTAHAASANDQKGNGSSAKPVLVDRYEAPGTPNASVSTQRASLDGVSCVWDPVTDPGYHTQTCYSNTTYDVVSSRILQYDALPLTDQTPLISVAKGQTKTLSTSQTKSSTVTTKTTVSLPVLKVINLTLTRTETGTVTETYSTTTLYTGPDASSPYNTRTYWSAVTNDLYELTVQQNDHYIVYVYANDGSQYPTYSYVKDVGVSRDVVQAYKPIIVTYSTDQNVY</sequence>
<evidence type="ECO:0000313" key="2">
    <source>
        <dbReference type="EMBL" id="KEO85287.1"/>
    </source>
</evidence>
<evidence type="ECO:0000313" key="3">
    <source>
        <dbReference type="Proteomes" id="UP000027931"/>
    </source>
</evidence>
<dbReference type="EMBL" id="JMIR01000001">
    <property type="protein sequence ID" value="KEO85287.1"/>
    <property type="molecule type" value="Genomic_DNA"/>
</dbReference>
<gene>
    <name evidence="2" type="ORF">EL26_01640</name>
</gene>
<name>A0A074MHX1_9BACL</name>
<feature type="chain" id="PRO_5001697348" evidence="1">
    <location>
        <begin position="26"/>
        <end position="245"/>
    </location>
</feature>
<protein>
    <submittedName>
        <fullName evidence="2">Uncharacterized protein</fullName>
    </submittedName>
</protein>
<accession>A0A074MHX1</accession>
<dbReference type="STRING" id="1157490.EL26_01640"/>
<organism evidence="2 3">
    <name type="scientific">Tumebacillus flagellatus</name>
    <dbReference type="NCBI Taxonomy" id="1157490"/>
    <lineage>
        <taxon>Bacteria</taxon>
        <taxon>Bacillati</taxon>
        <taxon>Bacillota</taxon>
        <taxon>Bacilli</taxon>
        <taxon>Bacillales</taxon>
        <taxon>Alicyclobacillaceae</taxon>
        <taxon>Tumebacillus</taxon>
    </lineage>
</organism>
<keyword evidence="3" id="KW-1185">Reference proteome</keyword>
<evidence type="ECO:0000256" key="1">
    <source>
        <dbReference type="SAM" id="SignalP"/>
    </source>
</evidence>